<proteinExistence type="predicted"/>
<dbReference type="eggNOG" id="COG5001">
    <property type="taxonomic scope" value="Bacteria"/>
</dbReference>
<reference evidence="5" key="1">
    <citation type="submission" date="2014-08" db="EMBL/GenBank/DDBJ databases">
        <title>Draft genome sequences of Sphingobium herbicidovorans.</title>
        <authorList>
            <person name="Gan H.M."/>
            <person name="Gan H.Y."/>
            <person name="Savka M.A."/>
        </authorList>
    </citation>
    <scope>NUCLEOTIDE SEQUENCE [LARGE SCALE GENOMIC DNA]</scope>
    <source>
        <strain evidence="5">NBRC 16415</strain>
    </source>
</reference>
<dbReference type="Gene3D" id="3.30.450.20">
    <property type="entry name" value="PAS domain"/>
    <property type="match status" value="1"/>
</dbReference>
<dbReference type="CDD" id="cd01948">
    <property type="entry name" value="EAL"/>
    <property type="match status" value="1"/>
</dbReference>
<evidence type="ECO:0000259" key="3">
    <source>
        <dbReference type="PROSITE" id="PS50883"/>
    </source>
</evidence>
<keyword evidence="6" id="KW-1185">Reference proteome</keyword>
<dbReference type="InterPro" id="IPR043128">
    <property type="entry name" value="Rev_trsase/Diguanyl_cyclase"/>
</dbReference>
<evidence type="ECO:0000313" key="5">
    <source>
        <dbReference type="EMBL" id="KFG90418.1"/>
    </source>
</evidence>
<dbReference type="CDD" id="cd01949">
    <property type="entry name" value="GGDEF"/>
    <property type="match status" value="1"/>
</dbReference>
<evidence type="ECO:0000259" key="4">
    <source>
        <dbReference type="PROSITE" id="PS50887"/>
    </source>
</evidence>
<dbReference type="SUPFAM" id="SSF55785">
    <property type="entry name" value="PYP-like sensor domain (PAS domain)"/>
    <property type="match status" value="1"/>
</dbReference>
<dbReference type="InterPro" id="IPR000014">
    <property type="entry name" value="PAS"/>
</dbReference>
<evidence type="ECO:0000259" key="2">
    <source>
        <dbReference type="PROSITE" id="PS50113"/>
    </source>
</evidence>
<dbReference type="Pfam" id="PF00990">
    <property type="entry name" value="GGDEF"/>
    <property type="match status" value="1"/>
</dbReference>
<dbReference type="SUPFAM" id="SSF141868">
    <property type="entry name" value="EAL domain-like"/>
    <property type="match status" value="1"/>
</dbReference>
<dbReference type="PROSITE" id="PS50883">
    <property type="entry name" value="EAL"/>
    <property type="match status" value="1"/>
</dbReference>
<dbReference type="SUPFAM" id="SSF141371">
    <property type="entry name" value="PilZ domain-like"/>
    <property type="match status" value="1"/>
</dbReference>
<dbReference type="InterPro" id="IPR000700">
    <property type="entry name" value="PAS-assoc_C"/>
</dbReference>
<dbReference type="AlphaFoldDB" id="A0A086PAK0"/>
<dbReference type="InterPro" id="IPR009875">
    <property type="entry name" value="PilZ_domain"/>
</dbReference>
<sequence>MLEYEARRGNGCTFHASSRMGNWGKFLSTSVRYAWDMAPSRIKLNDTLFRRGDLAIALGLAEGGTEVSAFWISGAFTHIARLWPLVLLGKLCTLTLLHVSFFDFRSIMHVLTFAFMLLVDGVLIFVPRGEYFQNQRPHIQKWLMLPTVLLSGMAFSLLMGPAQFAGPLSLSLAAEVAVALLAASIFGDRRLLGVSYFLGTLIISIIQGAGFAQIGLLLSCIVVMLIAAVRQAHSDLDRAIVRHQQDLRAQRADRLLQEYEQSGQGWFWETDRQGCLSYISETLAGTLDIADEKMIGRPITDIICPGDYRQGGGERTLGFHLSARTGFSDIHVRAAATQDERWWSMSGQPVFNEYGQFHGFRGSGTDLTEMRRSQAEVKRLAQFDSLTGLANRVQMLRSLEDAVAGSQGRTGDCALMMLDLDRFKSVNDTLGHPAGDALLRQVSQRLQRVVGERGLVGRQGGDEFKILLPGRHDRTALAQLAQTVISSVGQPYTIEGTAVVIGVSIGISSCPHDGDTADALIRNADLALYAAKGDGRGVHRFYSAEMHADAEDRRRLEEDLRYALAADGLHLVYQPVVSSGTEQITGFEALLRWNHPVRGAISPAVFIPIAEETGLIGPIGDWVLRTACRDAAMWADDIRVAVNVSPIQFANPGLPATVMNALAAAQLAPGRLELEITESVFLNDDEGTDSMFARLKGIGVRLALDDFGTGYSSLGYLKKAPFDKIKIDQSFVRGAVINGSRNSAIIRAIVSLAEALGMDTTAEGAETQDELALIRELGCSHIQGYVYGRPLEAGEVLKRQESHGTLALVEGFQSSRPERKTMLRTIAVHHDAHVYTGRIRNISATGALIEGLWHVPEGTQLAVEFNESLRADAVVRWSRDDRMGVEFIAAIDIASASAAPRSLAS</sequence>
<dbReference type="SUPFAM" id="SSF55073">
    <property type="entry name" value="Nucleotide cyclase"/>
    <property type="match status" value="1"/>
</dbReference>
<evidence type="ECO:0000313" key="6">
    <source>
        <dbReference type="Proteomes" id="UP000024284"/>
    </source>
</evidence>
<feature type="transmembrane region" description="Helical" evidence="1">
    <location>
        <begin position="164"/>
        <end position="186"/>
    </location>
</feature>
<protein>
    <submittedName>
        <fullName evidence="5">Signal transduction protein</fullName>
    </submittedName>
</protein>
<dbReference type="InterPro" id="IPR029787">
    <property type="entry name" value="Nucleotide_cyclase"/>
</dbReference>
<dbReference type="InterPro" id="IPR052155">
    <property type="entry name" value="Biofilm_reg_signaling"/>
</dbReference>
<accession>A0A086PAK0</accession>
<dbReference type="STRING" id="76947.GCA_002080435_01367"/>
<keyword evidence="1" id="KW-0472">Membrane</keyword>
<dbReference type="PANTHER" id="PTHR44757">
    <property type="entry name" value="DIGUANYLATE CYCLASE DGCP"/>
    <property type="match status" value="1"/>
</dbReference>
<dbReference type="GO" id="GO:0035438">
    <property type="term" value="F:cyclic-di-GMP binding"/>
    <property type="evidence" value="ECO:0007669"/>
    <property type="project" value="InterPro"/>
</dbReference>
<dbReference type="Pfam" id="PF07238">
    <property type="entry name" value="PilZ"/>
    <property type="match status" value="1"/>
</dbReference>
<feature type="transmembrane region" description="Helical" evidence="1">
    <location>
        <begin position="107"/>
        <end position="127"/>
    </location>
</feature>
<dbReference type="InterPro" id="IPR035965">
    <property type="entry name" value="PAS-like_dom_sf"/>
</dbReference>
<dbReference type="Gene3D" id="2.40.10.220">
    <property type="entry name" value="predicted glycosyltransferase like domains"/>
    <property type="match status" value="1"/>
</dbReference>
<feature type="transmembrane region" description="Helical" evidence="1">
    <location>
        <begin position="82"/>
        <end position="101"/>
    </location>
</feature>
<dbReference type="Proteomes" id="UP000024284">
    <property type="component" value="Unassembled WGS sequence"/>
</dbReference>
<dbReference type="NCBIfam" id="TIGR00254">
    <property type="entry name" value="GGDEF"/>
    <property type="match status" value="1"/>
</dbReference>
<comment type="caution">
    <text evidence="5">The sequence shown here is derived from an EMBL/GenBank/DDBJ whole genome shotgun (WGS) entry which is preliminary data.</text>
</comment>
<feature type="domain" description="PAC" evidence="2">
    <location>
        <begin position="328"/>
        <end position="379"/>
    </location>
</feature>
<evidence type="ECO:0000256" key="1">
    <source>
        <dbReference type="SAM" id="Phobius"/>
    </source>
</evidence>
<dbReference type="CDD" id="cd00130">
    <property type="entry name" value="PAS"/>
    <property type="match status" value="1"/>
</dbReference>
<dbReference type="InterPro" id="IPR035919">
    <property type="entry name" value="EAL_sf"/>
</dbReference>
<dbReference type="PROSITE" id="PS50887">
    <property type="entry name" value="GGDEF"/>
    <property type="match status" value="1"/>
</dbReference>
<feature type="domain" description="GGDEF" evidence="4">
    <location>
        <begin position="411"/>
        <end position="544"/>
    </location>
</feature>
<dbReference type="EMBL" id="JFZA02000012">
    <property type="protein sequence ID" value="KFG90418.1"/>
    <property type="molecule type" value="Genomic_DNA"/>
</dbReference>
<dbReference type="PATRIC" id="fig|1219045.3.peg.1657"/>
<feature type="transmembrane region" description="Helical" evidence="1">
    <location>
        <begin position="139"/>
        <end position="158"/>
    </location>
</feature>
<dbReference type="Pfam" id="PF00563">
    <property type="entry name" value="EAL"/>
    <property type="match status" value="1"/>
</dbReference>
<dbReference type="Gene3D" id="3.20.20.450">
    <property type="entry name" value="EAL domain"/>
    <property type="match status" value="1"/>
</dbReference>
<dbReference type="SMART" id="SM00052">
    <property type="entry name" value="EAL"/>
    <property type="match status" value="1"/>
</dbReference>
<dbReference type="Gene3D" id="3.30.70.270">
    <property type="match status" value="1"/>
</dbReference>
<gene>
    <name evidence="5" type="ORF">BV98_001622</name>
</gene>
<dbReference type="InterPro" id="IPR001633">
    <property type="entry name" value="EAL_dom"/>
</dbReference>
<keyword evidence="1" id="KW-0812">Transmembrane</keyword>
<keyword evidence="1" id="KW-1133">Transmembrane helix</keyword>
<feature type="domain" description="EAL" evidence="3">
    <location>
        <begin position="553"/>
        <end position="804"/>
    </location>
</feature>
<organism evidence="5 6">
    <name type="scientific">Sphingobium herbicidovorans (strain ATCC 700291 / DSM 11019 / CCUG 56400 / KCTC 2939 / LMG 18315 / NBRC 16415 / MH)</name>
    <name type="common">Sphingomonas herbicidovorans</name>
    <dbReference type="NCBI Taxonomy" id="1219045"/>
    <lineage>
        <taxon>Bacteria</taxon>
        <taxon>Pseudomonadati</taxon>
        <taxon>Pseudomonadota</taxon>
        <taxon>Alphaproteobacteria</taxon>
        <taxon>Sphingomonadales</taxon>
        <taxon>Sphingomonadaceae</taxon>
        <taxon>Sphingobium</taxon>
    </lineage>
</organism>
<dbReference type="PANTHER" id="PTHR44757:SF2">
    <property type="entry name" value="BIOFILM ARCHITECTURE MAINTENANCE PROTEIN MBAA"/>
    <property type="match status" value="1"/>
</dbReference>
<dbReference type="InterPro" id="IPR000160">
    <property type="entry name" value="GGDEF_dom"/>
</dbReference>
<feature type="transmembrane region" description="Helical" evidence="1">
    <location>
        <begin position="198"/>
        <end position="229"/>
    </location>
</feature>
<dbReference type="PROSITE" id="PS50113">
    <property type="entry name" value="PAC"/>
    <property type="match status" value="1"/>
</dbReference>
<name>A0A086PAK0_SPHHM</name>
<dbReference type="SMART" id="SM00267">
    <property type="entry name" value="GGDEF"/>
    <property type="match status" value="1"/>
</dbReference>